<dbReference type="EMBL" id="KB206474">
    <property type="protein sequence ID" value="ELP91359.1"/>
    <property type="molecule type" value="Genomic_DNA"/>
</dbReference>
<dbReference type="InterPro" id="IPR046769">
    <property type="entry name" value="DOCKER_Lobe_A"/>
</dbReference>
<dbReference type="Gene3D" id="1.20.58.740">
    <property type="match status" value="1"/>
</dbReference>
<evidence type="ECO:0000313" key="6">
    <source>
        <dbReference type="Proteomes" id="UP000014680"/>
    </source>
</evidence>
<dbReference type="InterPro" id="IPR046773">
    <property type="entry name" value="DOCKER_Lobe_C"/>
</dbReference>
<dbReference type="VEuPathDB" id="AmoebaDB:EIN_154060"/>
<dbReference type="Gene3D" id="1.25.40.410">
    <property type="match status" value="1"/>
</dbReference>
<feature type="non-terminal residue" evidence="5">
    <location>
        <position position="1"/>
    </location>
</feature>
<dbReference type="Pfam" id="PF20421">
    <property type="entry name" value="DHR-2_Lobe_C"/>
    <property type="match status" value="1"/>
</dbReference>
<feature type="region of interest" description="Disordered" evidence="3">
    <location>
        <begin position="802"/>
        <end position="821"/>
    </location>
</feature>
<dbReference type="KEGG" id="eiv:EIN_154060"/>
<organism evidence="5 6">
    <name type="scientific">Entamoeba invadens IP1</name>
    <dbReference type="NCBI Taxonomy" id="370355"/>
    <lineage>
        <taxon>Eukaryota</taxon>
        <taxon>Amoebozoa</taxon>
        <taxon>Evosea</taxon>
        <taxon>Archamoebae</taxon>
        <taxon>Mastigamoebida</taxon>
        <taxon>Entamoebidae</taxon>
        <taxon>Entamoeba</taxon>
    </lineage>
</organism>
<dbReference type="PANTHER" id="PTHR23317:SF76">
    <property type="entry name" value="LD20667P"/>
    <property type="match status" value="1"/>
</dbReference>
<accession>A0A0A1U8Y1</accession>
<dbReference type="AlphaFoldDB" id="A0A0A1U8Y1"/>
<dbReference type="RefSeq" id="XP_004258130.1">
    <property type="nucleotide sequence ID" value="XM_004258082.1"/>
</dbReference>
<dbReference type="GeneID" id="14890421"/>
<dbReference type="PROSITE" id="PS51651">
    <property type="entry name" value="DOCKER"/>
    <property type="match status" value="1"/>
</dbReference>
<dbReference type="GO" id="GO:0007264">
    <property type="term" value="P:small GTPase-mediated signal transduction"/>
    <property type="evidence" value="ECO:0007669"/>
    <property type="project" value="InterPro"/>
</dbReference>
<dbReference type="InterPro" id="IPR026791">
    <property type="entry name" value="DOCK"/>
</dbReference>
<keyword evidence="1" id="KW-0344">Guanine-nucleotide releasing factor</keyword>
<dbReference type="PANTHER" id="PTHR23317">
    <property type="entry name" value="DEDICATOR OF CYTOKINESIS DOCK"/>
    <property type="match status" value="1"/>
</dbReference>
<dbReference type="GO" id="GO:0005085">
    <property type="term" value="F:guanyl-nucleotide exchange factor activity"/>
    <property type="evidence" value="ECO:0007669"/>
    <property type="project" value="UniProtKB-KW"/>
</dbReference>
<evidence type="ECO:0000313" key="5">
    <source>
        <dbReference type="EMBL" id="ELP91359.1"/>
    </source>
</evidence>
<evidence type="ECO:0000259" key="4">
    <source>
        <dbReference type="PROSITE" id="PS51651"/>
    </source>
</evidence>
<sequence length="821" mass="94552">KDLVERLELISNGFTKLEGVVKEKKKSMKKEDEEKNGANEWEVLYKQWETILPQTIELFNQMIDLQKSVVDYEKSSIEVTRISHEQLASAEELLKVYEWSLGVEEIRSYETGGDVNKIIERAEELTKQIPVIEKSMQYVGEKYIKDKESHRSTRFVITPRKRGRLELMYGKEMQEESYTEKPFVEVFKKVQNINNWKQTLSKNYSRLQTLQKEERTRNEARVEFSKYIKVIVKAIQKGQITKDLLAVSEKAKELSVGDESINKLCDPNDLRLIKEYSSKDETFSLAIGLKRGGEKDIMIKTFKEKFLDEVGELEKYVEVILADLKSIDAMLKDQSADLINEKYLSFAEKYSESFELHVTWYQKLIENQNRHGNFVEAGVACTHIIIMVYTILRRTNVIKVDLDMNYLYDIISVESEQIKVEKKQPTYLNNSMFINKEFLFNVVFAAADAFRKQNLQQYAISLNNFVIPYCSSIGDFKTLSRCHGSVMQLYQDIKNVNTYVGFFYRVTFYGNAFEALFITFDDDKNNTSSRTNNNMNPQNNNKIGVFKREYIYRSSLRSGDFLEFLKNAYKTVPNLTMTTKNTFEIPGATNDGNENFICVASVSACSPDKKIVDKFLSTNIFASEISYNPTGGKMDELSKVCKKRTVIITKKSLPSVLEREPVVSTEEVTLTPIQSNTDDIEKQIEKVASLIESTSTNTGKISQLQRQLMGILCANVNGGVLAVCNTFFTKENIKNFGQNDVKNLYDSILRVVDLCKTGLRLHKSFMKIEFSRLQNVMELGLVNIERTLRECGVIIDAYMQGETEPNQEEPEQPEQQEHPVN</sequence>
<dbReference type="InterPro" id="IPR043162">
    <property type="entry name" value="DOCK_C_lobe_C"/>
</dbReference>
<feature type="compositionally biased region" description="Acidic residues" evidence="3">
    <location>
        <begin position="805"/>
        <end position="814"/>
    </location>
</feature>
<feature type="domain" description="DOCKER" evidence="4">
    <location>
        <begin position="348"/>
        <end position="797"/>
    </location>
</feature>
<reference evidence="5 6" key="1">
    <citation type="submission" date="2012-10" db="EMBL/GenBank/DDBJ databases">
        <authorList>
            <person name="Zafar N."/>
            <person name="Inman J."/>
            <person name="Hall N."/>
            <person name="Lorenzi H."/>
            <person name="Caler E."/>
        </authorList>
    </citation>
    <scope>NUCLEOTIDE SEQUENCE [LARGE SCALE GENOMIC DNA]</scope>
    <source>
        <strain evidence="5 6">IP1</strain>
    </source>
</reference>
<evidence type="ECO:0000256" key="1">
    <source>
        <dbReference type="ARBA" id="ARBA00022658"/>
    </source>
</evidence>
<name>A0A0A1U8Y1_ENTIV</name>
<protein>
    <submittedName>
        <fullName evidence="5">Dedicator of cytokinesis protein</fullName>
    </submittedName>
</protein>
<gene>
    <name evidence="5" type="ORF">EIN_154060</name>
</gene>
<comment type="similarity">
    <text evidence="2">Belongs to the DOCK family.</text>
</comment>
<keyword evidence="6" id="KW-1185">Reference proteome</keyword>
<dbReference type="InterPro" id="IPR027357">
    <property type="entry name" value="DOCKER_dom"/>
</dbReference>
<dbReference type="InterPro" id="IPR043161">
    <property type="entry name" value="DOCK_C_lobe_A"/>
</dbReference>
<dbReference type="Pfam" id="PF06920">
    <property type="entry name" value="DHR-2_Lobe_A"/>
    <property type="match status" value="1"/>
</dbReference>
<proteinExistence type="inferred from homology"/>
<evidence type="ECO:0000256" key="2">
    <source>
        <dbReference type="PROSITE-ProRule" id="PRU00984"/>
    </source>
</evidence>
<dbReference type="Proteomes" id="UP000014680">
    <property type="component" value="Unassembled WGS sequence"/>
</dbReference>
<dbReference type="CDD" id="cd11684">
    <property type="entry name" value="DHR2_DOCK"/>
    <property type="match status" value="1"/>
</dbReference>
<dbReference type="OrthoDB" id="28194at2759"/>
<evidence type="ECO:0000256" key="3">
    <source>
        <dbReference type="SAM" id="MobiDB-lite"/>
    </source>
</evidence>